<dbReference type="InterPro" id="IPR018609">
    <property type="entry name" value="Bud13"/>
</dbReference>
<keyword evidence="4" id="KW-1185">Reference proteome</keyword>
<evidence type="ECO:0000256" key="2">
    <source>
        <dbReference type="SAM" id="Coils"/>
    </source>
</evidence>
<dbReference type="GO" id="GO:0003723">
    <property type="term" value="F:RNA binding"/>
    <property type="evidence" value="ECO:0007669"/>
    <property type="project" value="TreeGrafter"/>
</dbReference>
<dbReference type="RefSeq" id="XP_040653291.1">
    <property type="nucleotide sequence ID" value="XM_040805565.1"/>
</dbReference>
<dbReference type="Pfam" id="PF09736">
    <property type="entry name" value="Bud13"/>
    <property type="match status" value="1"/>
</dbReference>
<sequence length="330" mass="36861">MPSDLSNYLASRYLVADPKPTSKHKRKRTTTSPKLLITDDSNLTWTGAEFHCKADDDPTTVGIGIAAEFRTSKTSGGWKRVGGETVVTAADRDNGAAANIILSTAVVENITARADDEGPVREGGDNIIKMSDGTHAGLQSASAVSSQLKRRQLEEVEDFEKHQRHAKEEETVYRDATGRRIDVSMKRADARRAAVEAQQKEFQARENLKGELQQGQASERKEELRNAKLMSFTRTAGDLDMNQALREQKRWNDPMTQFISREGVSQGVNEKSLVQRPTYVGASPSNRYGIQAGYRWDGVHRGIGFEADRFRALRKLERNKGLEYSWQMDG</sequence>
<dbReference type="PANTHER" id="PTHR31809">
    <property type="entry name" value="BUD13 HOMOLOG"/>
    <property type="match status" value="1"/>
</dbReference>
<organism evidence="3 4">
    <name type="scientific">Drechmeria coniospora</name>
    <name type="common">Nematophagous fungus</name>
    <name type="synonym">Meria coniospora</name>
    <dbReference type="NCBI Taxonomy" id="98403"/>
    <lineage>
        <taxon>Eukaryota</taxon>
        <taxon>Fungi</taxon>
        <taxon>Dikarya</taxon>
        <taxon>Ascomycota</taxon>
        <taxon>Pezizomycotina</taxon>
        <taxon>Sordariomycetes</taxon>
        <taxon>Hypocreomycetidae</taxon>
        <taxon>Hypocreales</taxon>
        <taxon>Ophiocordycipitaceae</taxon>
        <taxon>Drechmeria</taxon>
    </lineage>
</organism>
<protein>
    <submittedName>
        <fullName evidence="3">Bud13</fullName>
    </submittedName>
</protein>
<dbReference type="FunCoup" id="A0A151GA31">
    <property type="interactions" value="60"/>
</dbReference>
<dbReference type="GeneID" id="63720933"/>
<gene>
    <name evidence="3" type="ORF">DCS_08290</name>
</gene>
<dbReference type="GO" id="GO:0070274">
    <property type="term" value="C:RES complex"/>
    <property type="evidence" value="ECO:0007669"/>
    <property type="project" value="TreeGrafter"/>
</dbReference>
<dbReference type="GO" id="GO:0005684">
    <property type="term" value="C:U2-type spliceosomal complex"/>
    <property type="evidence" value="ECO:0007669"/>
    <property type="project" value="TreeGrafter"/>
</dbReference>
<dbReference type="InParanoid" id="A0A151GA31"/>
<keyword evidence="2" id="KW-0175">Coiled coil</keyword>
<dbReference type="InterPro" id="IPR051112">
    <property type="entry name" value="CWC26_splicing_factor"/>
</dbReference>
<proteinExistence type="inferred from homology"/>
<dbReference type="AlphaFoldDB" id="A0A151GA31"/>
<dbReference type="GO" id="GO:0000398">
    <property type="term" value="P:mRNA splicing, via spliceosome"/>
    <property type="evidence" value="ECO:0007669"/>
    <property type="project" value="TreeGrafter"/>
</dbReference>
<dbReference type="PANTHER" id="PTHR31809:SF0">
    <property type="entry name" value="BUD13 HOMOLOG"/>
    <property type="match status" value="1"/>
</dbReference>
<comment type="similarity">
    <text evidence="1">Belongs to the CWC26 family.</text>
</comment>
<dbReference type="STRING" id="98403.A0A151GA31"/>
<name>A0A151GA31_DRECN</name>
<accession>A0A151GA31</accession>
<evidence type="ECO:0000313" key="3">
    <source>
        <dbReference type="EMBL" id="KYK53939.1"/>
    </source>
</evidence>
<feature type="coiled-coil region" evidence="2">
    <location>
        <begin position="149"/>
        <end position="205"/>
    </location>
</feature>
<evidence type="ECO:0000313" key="4">
    <source>
        <dbReference type="Proteomes" id="UP000076580"/>
    </source>
</evidence>
<comment type="caution">
    <text evidence="3">The sequence shown here is derived from an EMBL/GenBank/DDBJ whole genome shotgun (WGS) entry which is preliminary data.</text>
</comment>
<dbReference type="EMBL" id="LAYC01000005">
    <property type="protein sequence ID" value="KYK53939.1"/>
    <property type="molecule type" value="Genomic_DNA"/>
</dbReference>
<reference evidence="3 4" key="1">
    <citation type="journal article" date="2016" name="Sci. Rep.">
        <title>Insights into Adaptations to a Near-Obligate Nematode Endoparasitic Lifestyle from the Finished Genome of Drechmeria coniospora.</title>
        <authorList>
            <person name="Zhang L."/>
            <person name="Zhou Z."/>
            <person name="Guo Q."/>
            <person name="Fokkens L."/>
            <person name="Miskei M."/>
            <person name="Pocsi I."/>
            <person name="Zhang W."/>
            <person name="Chen M."/>
            <person name="Wang L."/>
            <person name="Sun Y."/>
            <person name="Donzelli B.G."/>
            <person name="Gibson D.M."/>
            <person name="Nelson D.R."/>
            <person name="Luo J.G."/>
            <person name="Rep M."/>
            <person name="Liu H."/>
            <person name="Yang S."/>
            <person name="Wang J."/>
            <person name="Krasnoff S.B."/>
            <person name="Xu Y."/>
            <person name="Molnar I."/>
            <person name="Lin M."/>
        </authorList>
    </citation>
    <scope>NUCLEOTIDE SEQUENCE [LARGE SCALE GENOMIC DNA]</scope>
    <source>
        <strain evidence="3 4">ARSEF 6962</strain>
    </source>
</reference>
<evidence type="ECO:0000256" key="1">
    <source>
        <dbReference type="ARBA" id="ARBA00011069"/>
    </source>
</evidence>
<dbReference type="Proteomes" id="UP000076580">
    <property type="component" value="Unassembled WGS sequence"/>
</dbReference>